<feature type="compositionally biased region" description="Basic and acidic residues" evidence="1">
    <location>
        <begin position="219"/>
        <end position="228"/>
    </location>
</feature>
<name>A0A5B7HI57_PORTR</name>
<dbReference type="AlphaFoldDB" id="A0A5B7HI57"/>
<dbReference type="Proteomes" id="UP000324222">
    <property type="component" value="Unassembled WGS sequence"/>
</dbReference>
<evidence type="ECO:0000313" key="2">
    <source>
        <dbReference type="EMBL" id="MPC69409.1"/>
    </source>
</evidence>
<organism evidence="2 3">
    <name type="scientific">Portunus trituberculatus</name>
    <name type="common">Swimming crab</name>
    <name type="synonym">Neptunus trituberculatus</name>
    <dbReference type="NCBI Taxonomy" id="210409"/>
    <lineage>
        <taxon>Eukaryota</taxon>
        <taxon>Metazoa</taxon>
        <taxon>Ecdysozoa</taxon>
        <taxon>Arthropoda</taxon>
        <taxon>Crustacea</taxon>
        <taxon>Multicrustacea</taxon>
        <taxon>Malacostraca</taxon>
        <taxon>Eumalacostraca</taxon>
        <taxon>Eucarida</taxon>
        <taxon>Decapoda</taxon>
        <taxon>Pleocyemata</taxon>
        <taxon>Brachyura</taxon>
        <taxon>Eubrachyura</taxon>
        <taxon>Portunoidea</taxon>
        <taxon>Portunidae</taxon>
        <taxon>Portuninae</taxon>
        <taxon>Portunus</taxon>
    </lineage>
</organism>
<feature type="region of interest" description="Disordered" evidence="1">
    <location>
        <begin position="303"/>
        <end position="328"/>
    </location>
</feature>
<proteinExistence type="predicted"/>
<feature type="compositionally biased region" description="Acidic residues" evidence="1">
    <location>
        <begin position="303"/>
        <end position="312"/>
    </location>
</feature>
<feature type="compositionally biased region" description="Basic and acidic residues" evidence="1">
    <location>
        <begin position="154"/>
        <end position="163"/>
    </location>
</feature>
<reference evidence="2 3" key="1">
    <citation type="submission" date="2019-05" db="EMBL/GenBank/DDBJ databases">
        <title>Another draft genome of Portunus trituberculatus and its Hox gene families provides insights of decapod evolution.</title>
        <authorList>
            <person name="Jeong J.-H."/>
            <person name="Song I."/>
            <person name="Kim S."/>
            <person name="Choi T."/>
            <person name="Kim D."/>
            <person name="Ryu S."/>
            <person name="Kim W."/>
        </authorList>
    </citation>
    <scope>NUCLEOTIDE SEQUENCE [LARGE SCALE GENOMIC DNA]</scope>
    <source>
        <tissue evidence="2">Muscle</tissue>
    </source>
</reference>
<comment type="caution">
    <text evidence="2">The sequence shown here is derived from an EMBL/GenBank/DDBJ whole genome shotgun (WGS) entry which is preliminary data.</text>
</comment>
<accession>A0A5B7HI57</accession>
<feature type="compositionally biased region" description="Acidic residues" evidence="1">
    <location>
        <begin position="319"/>
        <end position="328"/>
    </location>
</feature>
<protein>
    <submittedName>
        <fullName evidence="2">Uncharacterized protein</fullName>
    </submittedName>
</protein>
<feature type="region of interest" description="Disordered" evidence="1">
    <location>
        <begin position="364"/>
        <end position="395"/>
    </location>
</feature>
<evidence type="ECO:0000313" key="3">
    <source>
        <dbReference type="Proteomes" id="UP000324222"/>
    </source>
</evidence>
<dbReference type="EMBL" id="VSRR010029371">
    <property type="protein sequence ID" value="MPC69409.1"/>
    <property type="molecule type" value="Genomic_DNA"/>
</dbReference>
<feature type="compositionally biased region" description="Low complexity" evidence="1">
    <location>
        <begin position="367"/>
        <end position="389"/>
    </location>
</feature>
<sequence length="395" mass="43233">MPCSRRLLAVLNIHSATRKPLVISRTDRHTCLVDGLDALPGGVRVCGGRGGAWRPPTLDTCRGQAWGAPSEALRATTTVDVANFGLRGLPGWPLPPPPLIEGVDRRTHRQAKNWNVKHQQSLEGQRERFLSPQRQEVYSAELTTVLRTSPLRKWSQDTARRQADQGTEPYLPSPEGPDSLEEDLSVGGEGSEAAGGDQLCDNLSLSPEPGHAPGTDLNDNTREGHAGEPHPCTSIPLPQHRPCPTPAETHPRLSPLQEDPNSVDDNEDSLSSASHQNHAKRKPSAQAITLCRVGEEEVLEVEVQEEEEEKEEEVTRLDDYEELDYDEDATSECITAGKSDSYFEDDVFLPIECTVVDDVDVEGESFPTRPLVPLSSPPSSSISITVHSQPHPPLH</sequence>
<gene>
    <name evidence="2" type="ORF">E2C01_063633</name>
</gene>
<evidence type="ECO:0000256" key="1">
    <source>
        <dbReference type="SAM" id="MobiDB-lite"/>
    </source>
</evidence>
<feature type="region of interest" description="Disordered" evidence="1">
    <location>
        <begin position="153"/>
        <end position="283"/>
    </location>
</feature>
<keyword evidence="3" id="KW-1185">Reference proteome</keyword>